<comment type="similarity">
    <text evidence="2">Belongs to the tRNA methyltransferase O family.</text>
</comment>
<evidence type="ECO:0000256" key="2">
    <source>
        <dbReference type="ARBA" id="ARBA00033753"/>
    </source>
</evidence>
<dbReference type="NCBIfam" id="TIGR00104">
    <property type="entry name" value="tRNA_TsaA"/>
    <property type="match status" value="1"/>
</dbReference>
<dbReference type="InterPro" id="IPR036414">
    <property type="entry name" value="YaeB_N_sf"/>
</dbReference>
<reference evidence="4 5" key="1">
    <citation type="journal article" date="2010" name="Stand. Genomic Sci.">
        <title>Complete genome sequence of Desulfarculus baarsii type strain (2st14).</title>
        <authorList>
            <person name="Sun H."/>
            <person name="Spring S."/>
            <person name="Lapidus A."/>
            <person name="Davenport K."/>
            <person name="Del Rio T.G."/>
            <person name="Tice H."/>
            <person name="Nolan M."/>
            <person name="Copeland A."/>
            <person name="Cheng J.F."/>
            <person name="Lucas S."/>
            <person name="Tapia R."/>
            <person name="Goodwin L."/>
            <person name="Pitluck S."/>
            <person name="Ivanova N."/>
            <person name="Pagani I."/>
            <person name="Mavromatis K."/>
            <person name="Ovchinnikova G."/>
            <person name="Pati A."/>
            <person name="Chen A."/>
            <person name="Palaniappan K."/>
            <person name="Hauser L."/>
            <person name="Chang Y.J."/>
            <person name="Jeffries C.D."/>
            <person name="Detter J.C."/>
            <person name="Han C."/>
            <person name="Rohde M."/>
            <person name="Brambilla E."/>
            <person name="Goker M."/>
            <person name="Woyke T."/>
            <person name="Bristow J."/>
            <person name="Eisen J.A."/>
            <person name="Markowitz V."/>
            <person name="Hugenholtz P."/>
            <person name="Kyrpides N.C."/>
            <person name="Klenk H.P."/>
            <person name="Land M."/>
        </authorList>
    </citation>
    <scope>NUCLEOTIDE SEQUENCE [LARGE SCALE GENOMIC DNA]</scope>
    <source>
        <strain evidence="5">ATCC 33931 / DSM 2075 / LMG 7858 / VKM B-1802 / 2st14</strain>
    </source>
</reference>
<dbReference type="Gene3D" id="2.40.30.70">
    <property type="entry name" value="YaeB-like"/>
    <property type="match status" value="1"/>
</dbReference>
<evidence type="ECO:0000256" key="1">
    <source>
        <dbReference type="ARBA" id="ARBA00022691"/>
    </source>
</evidence>
<dbReference type="CDD" id="cd09281">
    <property type="entry name" value="UPF0066"/>
    <property type="match status" value="1"/>
</dbReference>
<gene>
    <name evidence="4" type="ordered locus">Deba_2675</name>
</gene>
<dbReference type="PANTHER" id="PTHR12818:SF0">
    <property type="entry name" value="TRNA (ADENINE(37)-N6)-METHYLTRANSFERASE"/>
    <property type="match status" value="1"/>
</dbReference>
<dbReference type="PROSITE" id="PS51668">
    <property type="entry name" value="TSAA_2"/>
    <property type="match status" value="1"/>
</dbReference>
<dbReference type="SUPFAM" id="SSF118196">
    <property type="entry name" value="YaeB-like"/>
    <property type="match status" value="1"/>
</dbReference>
<evidence type="ECO:0000259" key="3">
    <source>
        <dbReference type="PROSITE" id="PS51668"/>
    </source>
</evidence>
<keyword evidence="1" id="KW-0949">S-adenosyl-L-methionine</keyword>
<dbReference type="STRING" id="644282.Deba_2675"/>
<name>E1QKD6_DESB2</name>
<dbReference type="HOGENOM" id="CLU_013458_2_0_7"/>
<dbReference type="eggNOG" id="COG1720">
    <property type="taxonomic scope" value="Bacteria"/>
</dbReference>
<dbReference type="KEGG" id="dbr:Deba_2675"/>
<dbReference type="Proteomes" id="UP000009047">
    <property type="component" value="Chromosome"/>
</dbReference>
<accession>E1QKD6</accession>
<protein>
    <recommendedName>
        <fullName evidence="3">TsaA-like domain-containing protein</fullName>
    </recommendedName>
</protein>
<dbReference type="EMBL" id="CP002085">
    <property type="protein sequence ID" value="ADK86029.1"/>
    <property type="molecule type" value="Genomic_DNA"/>
</dbReference>
<dbReference type="InterPro" id="IPR036413">
    <property type="entry name" value="YaeB-like_sf"/>
</dbReference>
<sequence length="142" mass="15338">MEPIELTPIGVIHSPFAEPGEAPHQGAEADAPAEIVLADGMAEGLQGLEAGDWLWVLYHFHLSGPARMLVHPRGDRSRPLKGVFATRAPIRPCPIGLSLARLEAIDGQVMRVRGLEAIDGTPVFDIKPYAAGLDRPRPEKKP</sequence>
<dbReference type="OrthoDB" id="9804309at2"/>
<dbReference type="Pfam" id="PF01980">
    <property type="entry name" value="TrmO_N"/>
    <property type="match status" value="1"/>
</dbReference>
<proteinExistence type="inferred from homology"/>
<keyword evidence="5" id="KW-1185">Reference proteome</keyword>
<evidence type="ECO:0000313" key="4">
    <source>
        <dbReference type="EMBL" id="ADK86029.1"/>
    </source>
</evidence>
<feature type="domain" description="TsaA-like" evidence="3">
    <location>
        <begin position="6"/>
        <end position="138"/>
    </location>
</feature>
<dbReference type="RefSeq" id="WP_013259468.1">
    <property type="nucleotide sequence ID" value="NC_014365.1"/>
</dbReference>
<dbReference type="PANTHER" id="PTHR12818">
    <property type="entry name" value="TRNA (ADENINE(37)-N6)-METHYLTRANSFERASE"/>
    <property type="match status" value="1"/>
</dbReference>
<dbReference type="InterPro" id="IPR040372">
    <property type="entry name" value="YaeB-like"/>
</dbReference>
<organism evidence="4 5">
    <name type="scientific">Desulfarculus baarsii (strain ATCC 33931 / DSM 2075 / LMG 7858 / VKM B-1802 / 2st14)</name>
    <dbReference type="NCBI Taxonomy" id="644282"/>
    <lineage>
        <taxon>Bacteria</taxon>
        <taxon>Pseudomonadati</taxon>
        <taxon>Thermodesulfobacteriota</taxon>
        <taxon>Desulfarculia</taxon>
        <taxon>Desulfarculales</taxon>
        <taxon>Desulfarculaceae</taxon>
        <taxon>Desulfarculus</taxon>
    </lineage>
</organism>
<dbReference type="InterPro" id="IPR023370">
    <property type="entry name" value="TrmO-like_N"/>
</dbReference>
<evidence type="ECO:0000313" key="5">
    <source>
        <dbReference type="Proteomes" id="UP000009047"/>
    </source>
</evidence>
<dbReference type="AlphaFoldDB" id="E1QKD6"/>